<dbReference type="Proteomes" id="UP000019439">
    <property type="component" value="Chromosome"/>
</dbReference>
<dbReference type="GeneID" id="96663888"/>
<evidence type="ECO:0000313" key="2">
    <source>
        <dbReference type="EMBL" id="AHK21957.1"/>
    </source>
</evidence>
<keyword evidence="1" id="KW-0812">Transmembrane</keyword>
<feature type="transmembrane region" description="Helical" evidence="1">
    <location>
        <begin position="12"/>
        <end position="40"/>
    </location>
</feature>
<name>A0A0T9RAA1_9GAMM</name>
<reference evidence="2 4" key="1">
    <citation type="journal article" date="2014" name="Genome Announc.">
        <title>Genome Sequence of Yersinia similis Y228T, a Member of the Yersinia pseudotuberculosis Complex.</title>
        <authorList>
            <person name="Sprague L.D."/>
            <person name="Neubauer H."/>
        </authorList>
    </citation>
    <scope>NUCLEOTIDE SEQUENCE [LARGE SCALE GENOMIC DNA]</scope>
    <source>
        <strain evidence="2 4">228</strain>
    </source>
</reference>
<dbReference type="PATRIC" id="fig|367190.3.peg.1950"/>
<evidence type="ECO:0000313" key="4">
    <source>
        <dbReference type="Proteomes" id="UP000019439"/>
    </source>
</evidence>
<keyword evidence="4" id="KW-1185">Reference proteome</keyword>
<reference evidence="3 5" key="2">
    <citation type="submission" date="2015-03" db="EMBL/GenBank/DDBJ databases">
        <authorList>
            <person name="Murphy D."/>
        </authorList>
    </citation>
    <scope>NUCLEOTIDE SEQUENCE [LARGE SCALE GENOMIC DNA]</scope>
    <source>
        <strain evidence="3 5">Y233</strain>
    </source>
</reference>
<dbReference type="EMBL" id="CQBK01000035">
    <property type="protein sequence ID" value="CNI52066.1"/>
    <property type="molecule type" value="Genomic_DNA"/>
</dbReference>
<dbReference type="Proteomes" id="UP000038204">
    <property type="component" value="Unassembled WGS sequence"/>
</dbReference>
<keyword evidence="1" id="KW-0472">Membrane</keyword>
<organism evidence="3 5">
    <name type="scientific">Yersinia similis</name>
    <dbReference type="NCBI Taxonomy" id="367190"/>
    <lineage>
        <taxon>Bacteria</taxon>
        <taxon>Pseudomonadati</taxon>
        <taxon>Pseudomonadota</taxon>
        <taxon>Gammaproteobacteria</taxon>
        <taxon>Enterobacterales</taxon>
        <taxon>Yersiniaceae</taxon>
        <taxon>Yersinia</taxon>
    </lineage>
</organism>
<sequence length="77" mass="8813">MIVGLAENHAKYHFLNLMFIFLFVLLLLLPFIFAVLEWFFSKDATPINISKVKSQRGKSANEKIKCNNVVHKSTSVT</sequence>
<evidence type="ECO:0000313" key="3">
    <source>
        <dbReference type="EMBL" id="CNI52066.1"/>
    </source>
</evidence>
<dbReference type="AlphaFoldDB" id="A0A0T9RAA1"/>
<accession>A0A0T9RAA1</accession>
<evidence type="ECO:0000256" key="1">
    <source>
        <dbReference type="SAM" id="Phobius"/>
    </source>
</evidence>
<proteinExistence type="predicted"/>
<protein>
    <submittedName>
        <fullName evidence="3">Uncharacterized protein</fullName>
    </submittedName>
</protein>
<gene>
    <name evidence="2" type="ORF">BF17_10140</name>
    <name evidence="3" type="ORF">ERS008667_03627</name>
</gene>
<dbReference type="EMBL" id="CP007230">
    <property type="protein sequence ID" value="AHK21957.1"/>
    <property type="molecule type" value="Genomic_DNA"/>
</dbReference>
<dbReference type="RefSeq" id="WP_025382341.1">
    <property type="nucleotide sequence ID" value="NZ_CABIIH010000069.1"/>
</dbReference>
<evidence type="ECO:0000313" key="5">
    <source>
        <dbReference type="Proteomes" id="UP000038204"/>
    </source>
</evidence>
<keyword evidence="1" id="KW-1133">Transmembrane helix</keyword>
<dbReference type="KEGG" id="ysi:BF17_10140"/>